<organism evidence="2 3">
    <name type="scientific">Novipirellula artificiosorum</name>
    <dbReference type="NCBI Taxonomy" id="2528016"/>
    <lineage>
        <taxon>Bacteria</taxon>
        <taxon>Pseudomonadati</taxon>
        <taxon>Planctomycetota</taxon>
        <taxon>Planctomycetia</taxon>
        <taxon>Pirellulales</taxon>
        <taxon>Pirellulaceae</taxon>
        <taxon>Novipirellula</taxon>
    </lineage>
</organism>
<name>A0A5C6DMF8_9BACT</name>
<feature type="chain" id="PRO_5022967778" description="YHS domain protein" evidence="1">
    <location>
        <begin position="23"/>
        <end position="153"/>
    </location>
</feature>
<sequence length="153" mass="16269" precursor="true">MLLKKIAAVLSVALIAGVTVFAAETQEVKLADIKCVVAPKAANAEKSAEYKDGKVYFCCGGCVGKFSKDTEKYTTKANHQLVATKQYTQNACPISGNALNPETATKVAGVSVSFCCNGCKGKVDSAEDDKKLEIVFSDKAFAKAFKKTEPKTE</sequence>
<evidence type="ECO:0000313" key="3">
    <source>
        <dbReference type="Proteomes" id="UP000319143"/>
    </source>
</evidence>
<protein>
    <recommendedName>
        <fullName evidence="4">YHS domain protein</fullName>
    </recommendedName>
</protein>
<keyword evidence="1" id="KW-0732">Signal</keyword>
<evidence type="ECO:0000313" key="2">
    <source>
        <dbReference type="EMBL" id="TWU37324.1"/>
    </source>
</evidence>
<dbReference type="Proteomes" id="UP000319143">
    <property type="component" value="Unassembled WGS sequence"/>
</dbReference>
<dbReference type="OrthoDB" id="9815497at2"/>
<feature type="signal peptide" evidence="1">
    <location>
        <begin position="1"/>
        <end position="22"/>
    </location>
</feature>
<accession>A0A5C6DMF8</accession>
<dbReference type="RefSeq" id="WP_146527678.1">
    <property type="nucleotide sequence ID" value="NZ_SJPV01000005.1"/>
</dbReference>
<dbReference type="InterPro" id="IPR012348">
    <property type="entry name" value="RNR-like"/>
</dbReference>
<dbReference type="Gene3D" id="1.10.620.20">
    <property type="entry name" value="Ribonucleotide Reductase, subunit A"/>
    <property type="match status" value="1"/>
</dbReference>
<comment type="caution">
    <text evidence="2">The sequence shown here is derived from an EMBL/GenBank/DDBJ whole genome shotgun (WGS) entry which is preliminary data.</text>
</comment>
<keyword evidence="3" id="KW-1185">Reference proteome</keyword>
<reference evidence="2 3" key="1">
    <citation type="submission" date="2019-02" db="EMBL/GenBank/DDBJ databases">
        <title>Deep-cultivation of Planctomycetes and their phenomic and genomic characterization uncovers novel biology.</title>
        <authorList>
            <person name="Wiegand S."/>
            <person name="Jogler M."/>
            <person name="Boedeker C."/>
            <person name="Pinto D."/>
            <person name="Vollmers J."/>
            <person name="Rivas-Marin E."/>
            <person name="Kohn T."/>
            <person name="Peeters S.H."/>
            <person name="Heuer A."/>
            <person name="Rast P."/>
            <person name="Oberbeckmann S."/>
            <person name="Bunk B."/>
            <person name="Jeske O."/>
            <person name="Meyerdierks A."/>
            <person name="Storesund J.E."/>
            <person name="Kallscheuer N."/>
            <person name="Luecker S."/>
            <person name="Lage O.M."/>
            <person name="Pohl T."/>
            <person name="Merkel B.J."/>
            <person name="Hornburger P."/>
            <person name="Mueller R.-W."/>
            <person name="Bruemmer F."/>
            <person name="Labrenz M."/>
            <person name="Spormann A.M."/>
            <person name="Op Den Camp H."/>
            <person name="Overmann J."/>
            <person name="Amann R."/>
            <person name="Jetten M.S.M."/>
            <person name="Mascher T."/>
            <person name="Medema M.H."/>
            <person name="Devos D.P."/>
            <person name="Kaster A.-K."/>
            <person name="Ovreas L."/>
            <person name="Rohde M."/>
            <person name="Galperin M.Y."/>
            <person name="Jogler C."/>
        </authorList>
    </citation>
    <scope>NUCLEOTIDE SEQUENCE [LARGE SCALE GENOMIC DNA]</scope>
    <source>
        <strain evidence="2 3">Poly41</strain>
    </source>
</reference>
<evidence type="ECO:0008006" key="4">
    <source>
        <dbReference type="Google" id="ProtNLM"/>
    </source>
</evidence>
<gene>
    <name evidence="2" type="ORF">Poly41_34540</name>
</gene>
<proteinExistence type="predicted"/>
<dbReference type="EMBL" id="SJPV01000005">
    <property type="protein sequence ID" value="TWU37324.1"/>
    <property type="molecule type" value="Genomic_DNA"/>
</dbReference>
<dbReference type="AlphaFoldDB" id="A0A5C6DMF8"/>
<evidence type="ECO:0000256" key="1">
    <source>
        <dbReference type="SAM" id="SignalP"/>
    </source>
</evidence>
<dbReference type="GO" id="GO:0016491">
    <property type="term" value="F:oxidoreductase activity"/>
    <property type="evidence" value="ECO:0007669"/>
    <property type="project" value="InterPro"/>
</dbReference>